<proteinExistence type="predicted"/>
<gene>
    <name evidence="2" type="ORF">GSOID_T00004269001</name>
</gene>
<evidence type="ECO:0000313" key="2">
    <source>
        <dbReference type="EMBL" id="CBY08253.1"/>
    </source>
</evidence>
<evidence type="ECO:0000313" key="3">
    <source>
        <dbReference type="Proteomes" id="UP000001307"/>
    </source>
</evidence>
<accession>E4X8E7</accession>
<keyword evidence="1" id="KW-0732">Signal</keyword>
<keyword evidence="3" id="KW-1185">Reference proteome</keyword>
<dbReference type="OrthoDB" id="10409962at2759"/>
<organism evidence="2">
    <name type="scientific">Oikopleura dioica</name>
    <name type="common">Tunicate</name>
    <dbReference type="NCBI Taxonomy" id="34765"/>
    <lineage>
        <taxon>Eukaryota</taxon>
        <taxon>Metazoa</taxon>
        <taxon>Chordata</taxon>
        <taxon>Tunicata</taxon>
        <taxon>Appendicularia</taxon>
        <taxon>Copelata</taxon>
        <taxon>Oikopleuridae</taxon>
        <taxon>Oikopleura</taxon>
    </lineage>
</organism>
<dbReference type="AlphaFoldDB" id="E4X8E7"/>
<sequence>MKIILLTILSTFLEARRAPFQTQMMIMKRKLAKFHSNYDLSKVVYKQPKISTCYAVQIKFEIVSLLGNDQLRKRAVSKMKLWFFLLSSSLADNCGDFCEAEHNACVSNSFCDNLDCNSQCYRDFANCLDECINDKTILILKTHSDPIWSHTFNWGGQATAADFELGSSTQVSYSCSVTFKNENYVFGGLNLSHQISKVNGCSLENTGESLPFRFDNGICTADSSAIYLCFEYDTKHICRTWPGYGDFSTLAESEEDHYLGGVNIIGGELIAFVGKGTASTEMYNHGEDEWNFLADIDADVSFLFYTTSVVIDGGAEMLVLGGYANEGLAYPKSTDLTWRLKIDSNGEFNWSRGKRLLQPRDSHTVIRKGAKQVISKIENNFQSWK</sequence>
<dbReference type="InterPro" id="IPR015915">
    <property type="entry name" value="Kelch-typ_b-propeller"/>
</dbReference>
<dbReference type="InParanoid" id="E4X8E7"/>
<dbReference type="SUPFAM" id="SSF117281">
    <property type="entry name" value="Kelch motif"/>
    <property type="match status" value="1"/>
</dbReference>
<protein>
    <submittedName>
        <fullName evidence="2">Uncharacterized protein</fullName>
    </submittedName>
</protein>
<dbReference type="EMBL" id="FN653029">
    <property type="protein sequence ID" value="CBY08253.1"/>
    <property type="molecule type" value="Genomic_DNA"/>
</dbReference>
<dbReference type="Gene3D" id="2.120.10.80">
    <property type="entry name" value="Kelch-type beta propeller"/>
    <property type="match status" value="1"/>
</dbReference>
<feature type="chain" id="PRO_5011977174" evidence="1">
    <location>
        <begin position="16"/>
        <end position="385"/>
    </location>
</feature>
<evidence type="ECO:0000256" key="1">
    <source>
        <dbReference type="SAM" id="SignalP"/>
    </source>
</evidence>
<name>E4X8E7_OIKDI</name>
<reference evidence="2" key="1">
    <citation type="journal article" date="2010" name="Science">
        <title>Plasticity of animal genome architecture unmasked by rapid evolution of a pelagic tunicate.</title>
        <authorList>
            <person name="Denoeud F."/>
            <person name="Henriet S."/>
            <person name="Mungpakdee S."/>
            <person name="Aury J.M."/>
            <person name="Da Silva C."/>
            <person name="Brinkmann H."/>
            <person name="Mikhaleva J."/>
            <person name="Olsen L.C."/>
            <person name="Jubin C."/>
            <person name="Canestro C."/>
            <person name="Bouquet J.M."/>
            <person name="Danks G."/>
            <person name="Poulain J."/>
            <person name="Campsteijn C."/>
            <person name="Adamski M."/>
            <person name="Cross I."/>
            <person name="Yadetie F."/>
            <person name="Muffato M."/>
            <person name="Louis A."/>
            <person name="Butcher S."/>
            <person name="Tsagkogeorga G."/>
            <person name="Konrad A."/>
            <person name="Singh S."/>
            <person name="Jensen M.F."/>
            <person name="Cong E.H."/>
            <person name="Eikeseth-Otteraa H."/>
            <person name="Noel B."/>
            <person name="Anthouard V."/>
            <person name="Porcel B.M."/>
            <person name="Kachouri-Lafond R."/>
            <person name="Nishino A."/>
            <person name="Ugolini M."/>
            <person name="Chourrout P."/>
            <person name="Nishida H."/>
            <person name="Aasland R."/>
            <person name="Huzurbazar S."/>
            <person name="Westhof E."/>
            <person name="Delsuc F."/>
            <person name="Lehrach H."/>
            <person name="Reinhardt R."/>
            <person name="Weissenbach J."/>
            <person name="Roy S.W."/>
            <person name="Artiguenave F."/>
            <person name="Postlethwait J.H."/>
            <person name="Manak J.R."/>
            <person name="Thompson E.M."/>
            <person name="Jaillon O."/>
            <person name="Du Pasquier L."/>
            <person name="Boudinot P."/>
            <person name="Liberles D.A."/>
            <person name="Volff J.N."/>
            <person name="Philippe H."/>
            <person name="Lenhard B."/>
            <person name="Roest Crollius H."/>
            <person name="Wincker P."/>
            <person name="Chourrout D."/>
        </authorList>
    </citation>
    <scope>NUCLEOTIDE SEQUENCE [LARGE SCALE GENOMIC DNA]</scope>
</reference>
<dbReference type="Proteomes" id="UP000001307">
    <property type="component" value="Unassembled WGS sequence"/>
</dbReference>
<feature type="signal peptide" evidence="1">
    <location>
        <begin position="1"/>
        <end position="15"/>
    </location>
</feature>